<dbReference type="OrthoDB" id="7363792at2"/>
<evidence type="ECO:0000313" key="1">
    <source>
        <dbReference type="EMBL" id="KIL96769.1"/>
    </source>
</evidence>
<dbReference type="EMBL" id="JXSL01000035">
    <property type="protein sequence ID" value="KIL96769.1"/>
    <property type="molecule type" value="Genomic_DNA"/>
</dbReference>
<keyword evidence="2" id="KW-1185">Reference proteome</keyword>
<protein>
    <submittedName>
        <fullName evidence="1">Uncharacterized protein</fullName>
    </submittedName>
</protein>
<dbReference type="NCBIfam" id="NF047331">
    <property type="entry name" value="phage_HTJ"/>
    <property type="match status" value="1"/>
</dbReference>
<organism evidence="1 2">
    <name type="scientific">Paramagnetospirillum magnetotacticum MS-1</name>
    <dbReference type="NCBI Taxonomy" id="272627"/>
    <lineage>
        <taxon>Bacteria</taxon>
        <taxon>Pseudomonadati</taxon>
        <taxon>Pseudomonadota</taxon>
        <taxon>Alphaproteobacteria</taxon>
        <taxon>Rhodospirillales</taxon>
        <taxon>Magnetospirillaceae</taxon>
        <taxon>Paramagnetospirillum</taxon>
    </lineage>
</organism>
<evidence type="ECO:0000313" key="2">
    <source>
        <dbReference type="Proteomes" id="UP000031971"/>
    </source>
</evidence>
<name>A0A0C2YAJ6_PARME</name>
<comment type="caution">
    <text evidence="1">The sequence shown here is derived from an EMBL/GenBank/DDBJ whole genome shotgun (WGS) entry which is preliminary data.</text>
</comment>
<dbReference type="STRING" id="272627.CCC_01635"/>
<gene>
    <name evidence="1" type="ORF">CCC_01635</name>
</gene>
<proteinExistence type="predicted"/>
<dbReference type="RefSeq" id="WP_009870286.1">
    <property type="nucleotide sequence ID" value="NZ_JXSL01000035.1"/>
</dbReference>
<dbReference type="AlphaFoldDB" id="A0A0C2YAJ6"/>
<accession>A0A0C2YAJ6</accession>
<sequence length="68" mass="7709">MADRDQLLAWREALLRARYAGTRIVECDGRKVEYRSDSEMASALADLERRLGIANRVTQVRINSSKGV</sequence>
<reference evidence="1 2" key="1">
    <citation type="submission" date="2015-01" db="EMBL/GenBank/DDBJ databases">
        <title>Genome Sequence of Magnetospirillum magnetotacticum Strain MS-1.</title>
        <authorList>
            <person name="Marinov G.K."/>
            <person name="Smalley M.D."/>
            <person name="DeSalvo G."/>
        </authorList>
    </citation>
    <scope>NUCLEOTIDE SEQUENCE [LARGE SCALE GENOMIC DNA]</scope>
    <source>
        <strain evidence="1 2">MS-1</strain>
    </source>
</reference>
<dbReference type="Proteomes" id="UP000031971">
    <property type="component" value="Unassembled WGS sequence"/>
</dbReference>